<evidence type="ECO:0000313" key="8">
    <source>
        <dbReference type="Proteomes" id="UP000255108"/>
    </source>
</evidence>
<evidence type="ECO:0000256" key="1">
    <source>
        <dbReference type="ARBA" id="ARBA00022475"/>
    </source>
</evidence>
<dbReference type="AlphaFoldDB" id="A0A377Q6Y8"/>
<reference evidence="6 8" key="1">
    <citation type="submission" date="2018-06" db="EMBL/GenBank/DDBJ databases">
        <authorList>
            <consortium name="Pathogen Informatics"/>
            <person name="Doyle S."/>
        </authorList>
    </citation>
    <scope>NUCLEOTIDE SEQUENCE [LARGE SCALE GENOMIC DNA]</scope>
    <source>
        <strain evidence="6 8">NCTC11159</strain>
    </source>
</reference>
<evidence type="ECO:0000313" key="6">
    <source>
        <dbReference type="EMBL" id="STQ90329.1"/>
    </source>
</evidence>
<reference evidence="7 9" key="2">
    <citation type="submission" date="2019-03" db="EMBL/GenBank/DDBJ databases">
        <title>Genomic Encyclopedia of Type Strains, Phase IV (KMG-IV): sequencing the most valuable type-strain genomes for metagenomic binning, comparative biology and taxonomic classification.</title>
        <authorList>
            <person name="Goeker M."/>
        </authorList>
    </citation>
    <scope>NUCLEOTIDE SEQUENCE [LARGE SCALE GENOMIC DNA]</scope>
    <source>
        <strain evidence="7 9">DSM 3764</strain>
    </source>
</reference>
<organism evidence="6 8">
    <name type="scientific">Iodobacter fluviatilis</name>
    <dbReference type="NCBI Taxonomy" id="537"/>
    <lineage>
        <taxon>Bacteria</taxon>
        <taxon>Pseudomonadati</taxon>
        <taxon>Pseudomonadota</taxon>
        <taxon>Betaproteobacteria</taxon>
        <taxon>Neisseriales</taxon>
        <taxon>Chitinibacteraceae</taxon>
        <taxon>Iodobacter</taxon>
    </lineage>
</organism>
<keyword evidence="9" id="KW-1185">Reference proteome</keyword>
<keyword evidence="2 5" id="KW-0812">Transmembrane</keyword>
<dbReference type="InterPro" id="IPR012451">
    <property type="entry name" value="DUF1656"/>
</dbReference>
<gene>
    <name evidence="7" type="ORF">EV682_105123</name>
    <name evidence="6" type="ORF">NCTC11159_01393</name>
</gene>
<evidence type="ECO:0000313" key="7">
    <source>
        <dbReference type="EMBL" id="TCU86998.1"/>
    </source>
</evidence>
<evidence type="ECO:0000256" key="5">
    <source>
        <dbReference type="SAM" id="Phobius"/>
    </source>
</evidence>
<keyword evidence="4 5" id="KW-0472">Membrane</keyword>
<feature type="transmembrane region" description="Helical" evidence="5">
    <location>
        <begin position="6"/>
        <end position="28"/>
    </location>
</feature>
<evidence type="ECO:0000313" key="9">
    <source>
        <dbReference type="Proteomes" id="UP000295794"/>
    </source>
</evidence>
<accession>A0A377Q6Y8</accession>
<feature type="transmembrane region" description="Helical" evidence="5">
    <location>
        <begin position="40"/>
        <end position="63"/>
    </location>
</feature>
<dbReference type="RefSeq" id="WP_099399593.1">
    <property type="nucleotide sequence ID" value="NZ_CAWOLO010000005.1"/>
</dbReference>
<evidence type="ECO:0000256" key="3">
    <source>
        <dbReference type="ARBA" id="ARBA00022989"/>
    </source>
</evidence>
<evidence type="ECO:0000256" key="4">
    <source>
        <dbReference type="ARBA" id="ARBA00023136"/>
    </source>
</evidence>
<dbReference type="EMBL" id="UGHR01000001">
    <property type="protein sequence ID" value="STQ90329.1"/>
    <property type="molecule type" value="Genomic_DNA"/>
</dbReference>
<proteinExistence type="predicted"/>
<dbReference type="Proteomes" id="UP000295794">
    <property type="component" value="Unassembled WGS sequence"/>
</dbReference>
<dbReference type="Proteomes" id="UP000255108">
    <property type="component" value="Unassembled WGS sequence"/>
</dbReference>
<evidence type="ECO:0000256" key="2">
    <source>
        <dbReference type="ARBA" id="ARBA00022692"/>
    </source>
</evidence>
<keyword evidence="3 5" id="KW-1133">Transmembrane helix</keyword>
<sequence>MMEIELFGLFMPQLLVLCILTFLPYWLSRQILQRIGFYQWVWHPALFDTALFVVLLGFLSTLLSS</sequence>
<dbReference type="OrthoDB" id="7021192at2"/>
<protein>
    <submittedName>
        <fullName evidence="6">Efflux system membrane protein</fullName>
    </submittedName>
    <submittedName>
        <fullName evidence="7">Uncharacterized protein DUF1656</fullName>
    </submittedName>
</protein>
<dbReference type="EMBL" id="SMBT01000005">
    <property type="protein sequence ID" value="TCU86998.1"/>
    <property type="molecule type" value="Genomic_DNA"/>
</dbReference>
<dbReference type="Pfam" id="PF07869">
    <property type="entry name" value="DUF1656"/>
    <property type="match status" value="1"/>
</dbReference>
<name>A0A377Q6Y8_9NEIS</name>
<keyword evidence="1" id="KW-1003">Cell membrane</keyword>